<protein>
    <recommendedName>
        <fullName evidence="2">DUF222 domain-containing protein</fullName>
    </recommendedName>
</protein>
<feature type="region of interest" description="Disordered" evidence="1">
    <location>
        <begin position="39"/>
        <end position="61"/>
    </location>
</feature>
<feature type="compositionally biased region" description="Low complexity" evidence="1">
    <location>
        <begin position="523"/>
        <end position="532"/>
    </location>
</feature>
<dbReference type="InterPro" id="IPR003870">
    <property type="entry name" value="DUF222"/>
</dbReference>
<dbReference type="Pfam" id="PF02720">
    <property type="entry name" value="DUF222"/>
    <property type="match status" value="1"/>
</dbReference>
<evidence type="ECO:0000259" key="2">
    <source>
        <dbReference type="Pfam" id="PF02720"/>
    </source>
</evidence>
<feature type="compositionally biased region" description="Low complexity" evidence="1">
    <location>
        <begin position="393"/>
        <end position="422"/>
    </location>
</feature>
<feature type="region of interest" description="Disordered" evidence="1">
    <location>
        <begin position="625"/>
        <end position="752"/>
    </location>
</feature>
<feature type="compositionally biased region" description="Low complexity" evidence="1">
    <location>
        <begin position="717"/>
        <end position="729"/>
    </location>
</feature>
<feature type="compositionally biased region" description="Low complexity" evidence="1">
    <location>
        <begin position="39"/>
        <end position="48"/>
    </location>
</feature>
<evidence type="ECO:0000313" key="4">
    <source>
        <dbReference type="Proteomes" id="UP000711614"/>
    </source>
</evidence>
<feature type="compositionally biased region" description="Polar residues" evidence="1">
    <location>
        <begin position="380"/>
        <end position="392"/>
    </location>
</feature>
<feature type="region of interest" description="Disordered" evidence="1">
    <location>
        <begin position="288"/>
        <end position="340"/>
    </location>
</feature>
<keyword evidence="4" id="KW-1185">Reference proteome</keyword>
<feature type="domain" description="DUF222" evidence="2">
    <location>
        <begin position="95"/>
        <end position="291"/>
    </location>
</feature>
<accession>A0ABS4Z0T2</accession>
<feature type="region of interest" description="Disordered" evidence="1">
    <location>
        <begin position="1"/>
        <end position="21"/>
    </location>
</feature>
<dbReference type="EMBL" id="JAGIOI010000001">
    <property type="protein sequence ID" value="MBP2414606.1"/>
    <property type="molecule type" value="Genomic_DNA"/>
</dbReference>
<comment type="caution">
    <text evidence="3">The sequence shown here is derived from an EMBL/GenBank/DDBJ whole genome shotgun (WGS) entry which is preliminary data.</text>
</comment>
<feature type="compositionally biased region" description="Pro residues" evidence="1">
    <location>
        <begin position="700"/>
        <end position="716"/>
    </location>
</feature>
<feature type="compositionally biased region" description="Gly residues" evidence="1">
    <location>
        <begin position="464"/>
        <end position="478"/>
    </location>
</feature>
<evidence type="ECO:0000256" key="1">
    <source>
        <dbReference type="SAM" id="MobiDB-lite"/>
    </source>
</evidence>
<feature type="compositionally biased region" description="Low complexity" evidence="1">
    <location>
        <begin position="360"/>
        <end position="373"/>
    </location>
</feature>
<evidence type="ECO:0000313" key="3">
    <source>
        <dbReference type="EMBL" id="MBP2414606.1"/>
    </source>
</evidence>
<gene>
    <name evidence="3" type="ORF">JOF48_003405</name>
</gene>
<dbReference type="PRINTS" id="PR01217">
    <property type="entry name" value="PRICHEXTENSN"/>
</dbReference>
<feature type="compositionally biased region" description="Low complexity" evidence="1">
    <location>
        <begin position="675"/>
        <end position="699"/>
    </location>
</feature>
<feature type="region of interest" description="Disordered" evidence="1">
    <location>
        <begin position="352"/>
        <end position="538"/>
    </location>
</feature>
<feature type="compositionally biased region" description="Low complexity" evidence="1">
    <location>
        <begin position="632"/>
        <end position="650"/>
    </location>
</feature>
<feature type="compositionally biased region" description="Gly residues" evidence="1">
    <location>
        <begin position="309"/>
        <end position="320"/>
    </location>
</feature>
<name>A0ABS4Z0T2_9MICC</name>
<reference evidence="3 4" key="1">
    <citation type="submission" date="2021-03" db="EMBL/GenBank/DDBJ databases">
        <title>Sequencing the genomes of 1000 actinobacteria strains.</title>
        <authorList>
            <person name="Klenk H.-P."/>
        </authorList>
    </citation>
    <scope>NUCLEOTIDE SEQUENCE [LARGE SCALE GENOMIC DNA]</scope>
    <source>
        <strain evidence="3 4">DSM 16005</strain>
    </source>
</reference>
<feature type="compositionally biased region" description="Low complexity" evidence="1">
    <location>
        <begin position="294"/>
        <end position="308"/>
    </location>
</feature>
<organism evidence="3 4">
    <name type="scientific">Arthrobacter stackebrandtii</name>
    <dbReference type="NCBI Taxonomy" id="272161"/>
    <lineage>
        <taxon>Bacteria</taxon>
        <taxon>Bacillati</taxon>
        <taxon>Actinomycetota</taxon>
        <taxon>Actinomycetes</taxon>
        <taxon>Micrococcales</taxon>
        <taxon>Micrococcaceae</taxon>
        <taxon>Arthrobacter</taxon>
    </lineage>
</organism>
<proteinExistence type="predicted"/>
<feature type="compositionally biased region" description="Basic and acidic residues" evidence="1">
    <location>
        <begin position="437"/>
        <end position="454"/>
    </location>
</feature>
<dbReference type="Proteomes" id="UP000711614">
    <property type="component" value="Unassembled WGS sequence"/>
</dbReference>
<sequence>MRTTAMGPEETDPTTVAGPAGDRVHRLLDHAADLATMAAPTTTPPDWAQSPDTGGLPGGGDDPFAAAAFGVDPGAFTDAECVAWARAVEEVTRLAQALAIQAAAELDRRVAAGRFTATGAKNTTDLLELTLHLARGDAYRRILLAEELLPRIDGISGAETPTAHPELGTALADGTINTDQAHTVLGFLQEADRLAANGRINPDIPEAIEHDLTTTATTHGPADLRALGQRIMANLDPDGSKPSTADLHAKQGLFFRKPRRGLIGIYGHCTIEQYEHIMATISHATNPNHHKDINTTNNGDNNSDRTNGTGTGTSTSGGGDNNTTDHGTGGGSDSVMDGQGNLLDHLATTTHYLNTPADNSGTDGADSDGSTGTPHDSTETSKGARTGDSTGNGRAPATSTGSGSGSGSQPPGRGTPPATTTGHDPEQDPHQGTGQDPAHDPGPDTGSHDAGFKDPEDDQQDAGPAGGDGFGPGWYGGRLGDDTRPDDDDSAGDGHEPIPPWPHLIDGIPIPEPGSNQELPGLDTTDPTTAPAARDERTHGQKLLDGLVSSLKLASRANTLPVNGGLKSQLIITCSEADLTRTDGTGTAYTTHSGPMPLSLFNTTLCDPDITRLTYGQGQTIINAGRTQRLFTPPSNTNSSTPATSAAPSPAAKPPPPTAKPTTSPPGNTEEKPISTTPPCSAAATTPCSTTANGPSNSSPAPPTTHPHPPSIPPKHPCATPTTTASTTPHHQHPPTPPPTTTTNGKHPPNWATSAEMQTAKNQPPPIHGDGWFIVATAEASQECLLRQDALVHVEGLFNN</sequence>